<dbReference type="GO" id="GO:0006508">
    <property type="term" value="P:proteolysis"/>
    <property type="evidence" value="ECO:0007669"/>
    <property type="project" value="InterPro"/>
</dbReference>
<accession>H2KV62</accession>
<gene>
    <name evidence="2" type="ORF">CLF_111362</name>
</gene>
<evidence type="ECO:0000313" key="2">
    <source>
        <dbReference type="EMBL" id="GAA29727.2"/>
    </source>
</evidence>
<dbReference type="MEROPS" id="A01.057"/>
<dbReference type="SUPFAM" id="SSF50630">
    <property type="entry name" value="Acid proteases"/>
    <property type="match status" value="1"/>
</dbReference>
<dbReference type="Pfam" id="PF00026">
    <property type="entry name" value="Asp"/>
    <property type="match status" value="1"/>
</dbReference>
<sequence length="187" mass="20920">MDADKSKVLSLIIRDFVRCHHCLMPIVSDDIVLTRINLNASENSKNFILENDVGMSITRKLASSMSKHIELSTGETLATGVHALLDTGTPLSYLPVHVTNRLYALIGATKLVNRNVVACDRVPSMPTLRFNFGSFELLLEPQQYIFVADHYCIRFHVTDKIEQSNLVFARDSPGTQLNLPFVMFPGN</sequence>
<feature type="domain" description="Peptidase A1" evidence="1">
    <location>
        <begin position="67"/>
        <end position="153"/>
    </location>
</feature>
<dbReference type="PROSITE" id="PS00141">
    <property type="entry name" value="ASP_PROTEASE"/>
    <property type="match status" value="1"/>
</dbReference>
<proteinExistence type="predicted"/>
<dbReference type="Gene3D" id="2.40.70.10">
    <property type="entry name" value="Acid Proteases"/>
    <property type="match status" value="1"/>
</dbReference>
<dbReference type="GO" id="GO:0004190">
    <property type="term" value="F:aspartic-type endopeptidase activity"/>
    <property type="evidence" value="ECO:0007669"/>
    <property type="project" value="InterPro"/>
</dbReference>
<dbReference type="EMBL" id="DF144336">
    <property type="protein sequence ID" value="GAA29727.2"/>
    <property type="molecule type" value="Genomic_DNA"/>
</dbReference>
<organism evidence="2 3">
    <name type="scientific">Clonorchis sinensis</name>
    <name type="common">Chinese liver fluke</name>
    <dbReference type="NCBI Taxonomy" id="79923"/>
    <lineage>
        <taxon>Eukaryota</taxon>
        <taxon>Metazoa</taxon>
        <taxon>Spiralia</taxon>
        <taxon>Lophotrochozoa</taxon>
        <taxon>Platyhelminthes</taxon>
        <taxon>Trematoda</taxon>
        <taxon>Digenea</taxon>
        <taxon>Opisthorchiida</taxon>
        <taxon>Opisthorchiata</taxon>
        <taxon>Opisthorchiidae</taxon>
        <taxon>Clonorchis</taxon>
    </lineage>
</organism>
<dbReference type="InterPro" id="IPR021109">
    <property type="entry name" value="Peptidase_aspartic_dom_sf"/>
</dbReference>
<protein>
    <submittedName>
        <fullName evidence="2">Gastricsin</fullName>
    </submittedName>
</protein>
<evidence type="ECO:0000313" key="3">
    <source>
        <dbReference type="Proteomes" id="UP000008909"/>
    </source>
</evidence>
<keyword evidence="3" id="KW-1185">Reference proteome</keyword>
<evidence type="ECO:0000259" key="1">
    <source>
        <dbReference type="Pfam" id="PF00026"/>
    </source>
</evidence>
<name>H2KV62_CLOSI</name>
<dbReference type="AlphaFoldDB" id="H2KV62"/>
<dbReference type="InterPro" id="IPR001969">
    <property type="entry name" value="Aspartic_peptidase_AS"/>
</dbReference>
<dbReference type="Proteomes" id="UP000008909">
    <property type="component" value="Unassembled WGS sequence"/>
</dbReference>
<dbReference type="InterPro" id="IPR033121">
    <property type="entry name" value="PEPTIDASE_A1"/>
</dbReference>
<reference evidence="2" key="1">
    <citation type="journal article" date="2011" name="Genome Biol.">
        <title>The draft genome of the carcinogenic human liver fluke Clonorchis sinensis.</title>
        <authorList>
            <person name="Wang X."/>
            <person name="Chen W."/>
            <person name="Huang Y."/>
            <person name="Sun J."/>
            <person name="Men J."/>
            <person name="Liu H."/>
            <person name="Luo F."/>
            <person name="Guo L."/>
            <person name="Lv X."/>
            <person name="Deng C."/>
            <person name="Zhou C."/>
            <person name="Fan Y."/>
            <person name="Li X."/>
            <person name="Huang L."/>
            <person name="Hu Y."/>
            <person name="Liang C."/>
            <person name="Hu X."/>
            <person name="Xu J."/>
            <person name="Yu X."/>
        </authorList>
    </citation>
    <scope>NUCLEOTIDE SEQUENCE [LARGE SCALE GENOMIC DNA]</scope>
    <source>
        <strain evidence="2">Henan</strain>
    </source>
</reference>